<name>A0A9Q1BRE9_HOLLE</name>
<dbReference type="Gene3D" id="3.60.10.10">
    <property type="entry name" value="Endonuclease/exonuclease/phosphatase"/>
    <property type="match status" value="1"/>
</dbReference>
<evidence type="ECO:0000313" key="2">
    <source>
        <dbReference type="Proteomes" id="UP001152320"/>
    </source>
</evidence>
<evidence type="ECO:0008006" key="3">
    <source>
        <dbReference type="Google" id="ProtNLM"/>
    </source>
</evidence>
<dbReference type="OrthoDB" id="498125at2759"/>
<comment type="caution">
    <text evidence="1">The sequence shown here is derived from an EMBL/GenBank/DDBJ whole genome shotgun (WGS) entry which is preliminary data.</text>
</comment>
<evidence type="ECO:0000313" key="1">
    <source>
        <dbReference type="EMBL" id="KAJ8031221.1"/>
    </source>
</evidence>
<dbReference type="SUPFAM" id="SSF56219">
    <property type="entry name" value="DNase I-like"/>
    <property type="match status" value="1"/>
</dbReference>
<dbReference type="EMBL" id="JAIZAY010000013">
    <property type="protein sequence ID" value="KAJ8031221.1"/>
    <property type="molecule type" value="Genomic_DNA"/>
</dbReference>
<dbReference type="Proteomes" id="UP001152320">
    <property type="component" value="Chromosome 13"/>
</dbReference>
<dbReference type="InterPro" id="IPR036691">
    <property type="entry name" value="Endo/exonu/phosph_ase_sf"/>
</dbReference>
<protein>
    <recommendedName>
        <fullName evidence="3">Endonuclease/exonuclease/phosphatase domain-containing protein</fullName>
    </recommendedName>
</protein>
<dbReference type="AlphaFoldDB" id="A0A9Q1BRE9"/>
<organism evidence="1 2">
    <name type="scientific">Holothuria leucospilota</name>
    <name type="common">Black long sea cucumber</name>
    <name type="synonym">Mertensiothuria leucospilota</name>
    <dbReference type="NCBI Taxonomy" id="206669"/>
    <lineage>
        <taxon>Eukaryota</taxon>
        <taxon>Metazoa</taxon>
        <taxon>Echinodermata</taxon>
        <taxon>Eleutherozoa</taxon>
        <taxon>Echinozoa</taxon>
        <taxon>Holothuroidea</taxon>
        <taxon>Aspidochirotacea</taxon>
        <taxon>Aspidochirotida</taxon>
        <taxon>Holothuriidae</taxon>
        <taxon>Holothuria</taxon>
    </lineage>
</organism>
<sequence length="123" mass="14090">MSDFTCDNIIMCGDLNFVFNLACDKIGENPRTNFRARNECLTLMTTYNLVDIWRDRNPMSKSYTWSSNITPGIHCRLDFFLISRHLSQAVTSMSQSPGIQSDHVMIFLSLKFSNEKRGQVIGN</sequence>
<accession>A0A9Q1BRE9</accession>
<gene>
    <name evidence="1" type="ORF">HOLleu_27880</name>
</gene>
<proteinExistence type="predicted"/>
<reference evidence="1" key="1">
    <citation type="submission" date="2021-10" db="EMBL/GenBank/DDBJ databases">
        <title>Tropical sea cucumber genome reveals ecological adaptation and Cuvierian tubules defense mechanism.</title>
        <authorList>
            <person name="Chen T."/>
        </authorList>
    </citation>
    <scope>NUCLEOTIDE SEQUENCE</scope>
    <source>
        <strain evidence="1">Nanhai2018</strain>
        <tissue evidence="1">Muscle</tissue>
    </source>
</reference>
<keyword evidence="2" id="KW-1185">Reference proteome</keyword>